<evidence type="ECO:0000313" key="7">
    <source>
        <dbReference type="EMBL" id="ASR51156.1"/>
    </source>
</evidence>
<proteinExistence type="predicted"/>
<evidence type="ECO:0000256" key="2">
    <source>
        <dbReference type="ARBA" id="ARBA00022630"/>
    </source>
</evidence>
<dbReference type="SUPFAM" id="SSF54373">
    <property type="entry name" value="FAD-linked reductases, C-terminal domain"/>
    <property type="match status" value="1"/>
</dbReference>
<dbReference type="RefSeq" id="WP_117351931.1">
    <property type="nucleotide sequence ID" value="NZ_CP020083.1"/>
</dbReference>
<gene>
    <name evidence="7" type="ORF">B5J99_06465</name>
</gene>
<keyword evidence="4" id="KW-0560">Oxidoreductase</keyword>
<dbReference type="Pfam" id="PF01494">
    <property type="entry name" value="FAD_binding_3"/>
    <property type="match status" value="1"/>
</dbReference>
<dbReference type="InterPro" id="IPR036188">
    <property type="entry name" value="FAD/NAD-bd_sf"/>
</dbReference>
<dbReference type="PRINTS" id="PR00420">
    <property type="entry name" value="RNGMNOXGNASE"/>
</dbReference>
<keyword evidence="2" id="KW-0285">Flavoprotein</keyword>
<evidence type="ECO:0000256" key="4">
    <source>
        <dbReference type="ARBA" id="ARBA00023002"/>
    </source>
</evidence>
<keyword evidence="8" id="KW-1185">Reference proteome</keyword>
<evidence type="ECO:0000259" key="6">
    <source>
        <dbReference type="Pfam" id="PF01494"/>
    </source>
</evidence>
<dbReference type="PANTHER" id="PTHR13789:SF318">
    <property type="entry name" value="GERANYLGERANYL DIPHOSPHATE REDUCTASE"/>
    <property type="match status" value="1"/>
</dbReference>
<dbReference type="EMBL" id="CP020083">
    <property type="protein sequence ID" value="ASR51156.1"/>
    <property type="molecule type" value="Genomic_DNA"/>
</dbReference>
<evidence type="ECO:0000256" key="3">
    <source>
        <dbReference type="ARBA" id="ARBA00022827"/>
    </source>
</evidence>
<feature type="domain" description="FAD-binding" evidence="6">
    <location>
        <begin position="6"/>
        <end position="336"/>
    </location>
</feature>
<organism evidence="7 8">
    <name type="scientific">Blastomonas fulva</name>
    <dbReference type="NCBI Taxonomy" id="1550728"/>
    <lineage>
        <taxon>Bacteria</taxon>
        <taxon>Pseudomonadati</taxon>
        <taxon>Pseudomonadota</taxon>
        <taxon>Alphaproteobacteria</taxon>
        <taxon>Sphingomonadales</taxon>
        <taxon>Sphingomonadaceae</taxon>
        <taxon>Blastomonas</taxon>
    </lineage>
</organism>
<sequence>MSRPAILIVGGGIGGLTAAAGLAQAGFAVTVLEAAPAFGEIGAGVTLSPNAMRGFDFTGCMEEVAAAGVEPKRQRIQHWQDGRALLTLERADAREKYGAPYVYIHRADLHAILVETARKAGVTLRADAAVVSSEGTTVTLANGETVSGDVLVGADGLKSAIRDRFEPVKAHFTGHVAWRAVVPVTDGLRALVDWPGIHIGPGKMITRYPVRGSNLLNMVFFARQPGWQDDGWTIPAEPGELRALYADWEPDVQAMIAAAEAVPHFRWALNARQPLESWIADERVTLLGDAAHAMTPFLGHGAACAIEDAVVLARAMVASGTPEEGLQRYQAARIERTTFIQAESNANADRMQGQETDLFGLGELRNEETLGLFDYDCRSVAV</sequence>
<reference evidence="7 8" key="1">
    <citation type="submission" date="2017-03" db="EMBL/GenBank/DDBJ databases">
        <title>Complete genome sequence of Blastomonas fulva degrading microcsystin LR.</title>
        <authorList>
            <person name="Lee H.-g."/>
            <person name="Jin L."/>
            <person name="oh H.-M."/>
        </authorList>
    </citation>
    <scope>NUCLEOTIDE SEQUENCE [LARGE SCALE GENOMIC DNA]</scope>
    <source>
        <strain evidence="7 8">T2</strain>
    </source>
</reference>
<dbReference type="InterPro" id="IPR050493">
    <property type="entry name" value="FAD-dep_Monooxygenase_BioMet"/>
</dbReference>
<dbReference type="Proteomes" id="UP000258016">
    <property type="component" value="Chromosome"/>
</dbReference>
<dbReference type="Gene3D" id="3.50.50.60">
    <property type="entry name" value="FAD/NAD(P)-binding domain"/>
    <property type="match status" value="1"/>
</dbReference>
<evidence type="ECO:0000256" key="5">
    <source>
        <dbReference type="ARBA" id="ARBA00023033"/>
    </source>
</evidence>
<evidence type="ECO:0000313" key="8">
    <source>
        <dbReference type="Proteomes" id="UP000258016"/>
    </source>
</evidence>
<dbReference type="PANTHER" id="PTHR13789">
    <property type="entry name" value="MONOOXYGENASE"/>
    <property type="match status" value="1"/>
</dbReference>
<protein>
    <submittedName>
        <fullName evidence="7">Salicylate 1-monooxygenase</fullName>
    </submittedName>
</protein>
<keyword evidence="3" id="KW-0274">FAD</keyword>
<dbReference type="InterPro" id="IPR002938">
    <property type="entry name" value="FAD-bd"/>
</dbReference>
<name>A0ABM6M5M3_9SPHN</name>
<accession>A0ABM6M5M3</accession>
<dbReference type="SUPFAM" id="SSF51905">
    <property type="entry name" value="FAD/NAD(P)-binding domain"/>
    <property type="match status" value="1"/>
</dbReference>
<comment type="cofactor">
    <cofactor evidence="1">
        <name>FAD</name>
        <dbReference type="ChEBI" id="CHEBI:57692"/>
    </cofactor>
</comment>
<dbReference type="GeneID" id="303485221"/>
<evidence type="ECO:0000256" key="1">
    <source>
        <dbReference type="ARBA" id="ARBA00001974"/>
    </source>
</evidence>
<keyword evidence="5" id="KW-0503">Monooxygenase</keyword>